<evidence type="ECO:0000313" key="7">
    <source>
        <dbReference type="EMBL" id="QHT84402.1"/>
    </source>
</evidence>
<reference evidence="7" key="1">
    <citation type="journal article" date="2020" name="Nature">
        <title>Giant virus diversity and host interactions through global metagenomics.</title>
        <authorList>
            <person name="Schulz F."/>
            <person name="Roux S."/>
            <person name="Paez-Espino D."/>
            <person name="Jungbluth S."/>
            <person name="Walsh D.A."/>
            <person name="Denef V.J."/>
            <person name="McMahon K.D."/>
            <person name="Konstantinidis K.T."/>
            <person name="Eloe-Fadrosh E.A."/>
            <person name="Kyrpides N.C."/>
            <person name="Woyke T."/>
        </authorList>
    </citation>
    <scope>NUCLEOTIDE SEQUENCE</scope>
    <source>
        <strain evidence="7">GVMAG-M-3300023184-177</strain>
    </source>
</reference>
<dbReference type="GO" id="GO:0004520">
    <property type="term" value="F:DNA endonuclease activity"/>
    <property type="evidence" value="ECO:0007669"/>
    <property type="project" value="TreeGrafter"/>
</dbReference>
<protein>
    <recommendedName>
        <fullName evidence="8">Helicase ATP-binding domain-containing protein</fullName>
    </recommendedName>
</protein>
<dbReference type="GO" id="GO:0004386">
    <property type="term" value="F:helicase activity"/>
    <property type="evidence" value="ECO:0007669"/>
    <property type="project" value="UniProtKB-KW"/>
</dbReference>
<dbReference type="PROSITE" id="PS51194">
    <property type="entry name" value="HELICASE_CTER"/>
    <property type="match status" value="1"/>
</dbReference>
<keyword evidence="1" id="KW-0547">Nucleotide-binding</keyword>
<accession>A0A6C0HV57</accession>
<evidence type="ECO:0008006" key="8">
    <source>
        <dbReference type="Google" id="ProtNLM"/>
    </source>
</evidence>
<dbReference type="InterPro" id="IPR001650">
    <property type="entry name" value="Helicase_C-like"/>
</dbReference>
<dbReference type="EMBL" id="MN740017">
    <property type="protein sequence ID" value="QHT84402.1"/>
    <property type="molecule type" value="Genomic_DNA"/>
</dbReference>
<dbReference type="InterPro" id="IPR014001">
    <property type="entry name" value="Helicase_ATP-bd"/>
</dbReference>
<feature type="domain" description="Helicase ATP-binding" evidence="5">
    <location>
        <begin position="46"/>
        <end position="220"/>
    </location>
</feature>
<evidence type="ECO:0000259" key="6">
    <source>
        <dbReference type="PROSITE" id="PS51194"/>
    </source>
</evidence>
<dbReference type="GO" id="GO:0006281">
    <property type="term" value="P:DNA repair"/>
    <property type="evidence" value="ECO:0007669"/>
    <property type="project" value="TreeGrafter"/>
</dbReference>
<dbReference type="InterPro" id="IPR000330">
    <property type="entry name" value="SNF2_N"/>
</dbReference>
<dbReference type="SUPFAM" id="SSF52540">
    <property type="entry name" value="P-loop containing nucleoside triphosphate hydrolases"/>
    <property type="match status" value="2"/>
</dbReference>
<feature type="domain" description="Helicase C-terminal" evidence="6">
    <location>
        <begin position="357"/>
        <end position="536"/>
    </location>
</feature>
<dbReference type="Pfam" id="PF00176">
    <property type="entry name" value="SNF2-rel_dom"/>
    <property type="match status" value="1"/>
</dbReference>
<dbReference type="AlphaFoldDB" id="A0A6C0HV57"/>
<dbReference type="GO" id="GO:0005524">
    <property type="term" value="F:ATP binding"/>
    <property type="evidence" value="ECO:0007669"/>
    <property type="project" value="UniProtKB-KW"/>
</dbReference>
<dbReference type="GO" id="GO:0043596">
    <property type="term" value="C:nuclear replication fork"/>
    <property type="evidence" value="ECO:0007669"/>
    <property type="project" value="TreeGrafter"/>
</dbReference>
<keyword evidence="2" id="KW-0378">Hydrolase</keyword>
<dbReference type="SMART" id="SM00487">
    <property type="entry name" value="DEXDc"/>
    <property type="match status" value="1"/>
</dbReference>
<dbReference type="CDD" id="cd18785">
    <property type="entry name" value="SF2_C"/>
    <property type="match status" value="1"/>
</dbReference>
<dbReference type="PROSITE" id="PS51192">
    <property type="entry name" value="HELICASE_ATP_BIND_1"/>
    <property type="match status" value="1"/>
</dbReference>
<keyword evidence="3" id="KW-0347">Helicase</keyword>
<dbReference type="PANTHER" id="PTHR45766">
    <property type="entry name" value="DNA ANNEALING HELICASE AND ENDONUCLEASE ZRANB3 FAMILY MEMBER"/>
    <property type="match status" value="1"/>
</dbReference>
<evidence type="ECO:0000259" key="5">
    <source>
        <dbReference type="PROSITE" id="PS51192"/>
    </source>
</evidence>
<organism evidence="7">
    <name type="scientific">viral metagenome</name>
    <dbReference type="NCBI Taxonomy" id="1070528"/>
    <lineage>
        <taxon>unclassified sequences</taxon>
        <taxon>metagenomes</taxon>
        <taxon>organismal metagenomes</taxon>
    </lineage>
</organism>
<sequence>MKSTVSSITKKFKKYKLEMNNDKMEDICRPVSFKFQPQQLFLRDYFKSSLSGKGLLIYHKIGAGKTCTAITIAEQFKEKMNLVIVLPAALIGNFKDELRGQCGGYLTDEERKDLLSLSPQDDLYKKILLATDKRIDKHYTIYSYHKFIELCGNNKIKLNNALLIIDEIQNMISESGPFYTNLKKVIDKSDNKTRIILLSATPMFDRPDEIALTLNLLKGENEVPTGPDFYSSFVKQIKDGEDIKYEIINKEKLAKFLQNKISYYRGAQPQSFPKTIFNIVKCKMEPFQYKSYRTIMDEETKGNFMGNDILKLPTNFMLGPRMISNIAFPNKKIGEKGFASLVGSNLKKHNIVNYSKKFYKILNKINKAEGPTFIYSNFKELGGIKSLIQYLEYHGYKNYKSFGEGKRRYAVWSGDEHHHVKEEIKYIFNKKENADGSKIKIILGSPSIKEGVSLLRVSQVHILEPYWNMSRMLQIIGRAVRFCSHKDMPKHRRQVEVFLYLSVFPGEKTIDEYVWNIAQKKQKLISKFETLLKENAIDCKLFYKRNVYKNEEPLKCAM</sequence>
<dbReference type="GO" id="GO:0031297">
    <property type="term" value="P:replication fork processing"/>
    <property type="evidence" value="ECO:0007669"/>
    <property type="project" value="TreeGrafter"/>
</dbReference>
<dbReference type="InterPro" id="IPR027417">
    <property type="entry name" value="P-loop_NTPase"/>
</dbReference>
<keyword evidence="4" id="KW-0067">ATP-binding</keyword>
<dbReference type="Gene3D" id="3.40.50.300">
    <property type="entry name" value="P-loop containing nucleotide triphosphate hydrolases"/>
    <property type="match status" value="2"/>
</dbReference>
<name>A0A6C0HV57_9ZZZZ</name>
<evidence type="ECO:0000256" key="2">
    <source>
        <dbReference type="ARBA" id="ARBA00022801"/>
    </source>
</evidence>
<dbReference type="Pfam" id="PF00271">
    <property type="entry name" value="Helicase_C"/>
    <property type="match status" value="1"/>
</dbReference>
<evidence type="ECO:0000256" key="3">
    <source>
        <dbReference type="ARBA" id="ARBA00022806"/>
    </source>
</evidence>
<proteinExistence type="predicted"/>
<dbReference type="PANTHER" id="PTHR45766:SF3">
    <property type="entry name" value="DNA ANNEALING HELICASE AND ENDONUCLEASE ZRANB3"/>
    <property type="match status" value="1"/>
</dbReference>
<evidence type="ECO:0000256" key="4">
    <source>
        <dbReference type="ARBA" id="ARBA00022840"/>
    </source>
</evidence>
<dbReference type="GO" id="GO:0016787">
    <property type="term" value="F:hydrolase activity"/>
    <property type="evidence" value="ECO:0007669"/>
    <property type="project" value="UniProtKB-KW"/>
</dbReference>
<evidence type="ECO:0000256" key="1">
    <source>
        <dbReference type="ARBA" id="ARBA00022741"/>
    </source>
</evidence>